<sequence length="138" mass="15960">MLCNDSTLSEDDAKANPKYDAATANWGKKWRLPTDEEMREIEKCNWRWEEVENSAGEKIAGYTVRCYNKNSIFFPAGGYYSNDTLIHKGTEGRYWSITPNAECKICATNTYFTEPQHNTGSFYYRFRGLNLRAVLVEN</sequence>
<comment type="caution">
    <text evidence="1">The sequence shown here is derived from an EMBL/GenBank/DDBJ whole genome shotgun (WGS) entry which is preliminary data.</text>
</comment>
<dbReference type="EMBL" id="QGHD01000006">
    <property type="protein sequence ID" value="PWL03363.1"/>
    <property type="molecule type" value="Genomic_DNA"/>
</dbReference>
<dbReference type="Proteomes" id="UP000245523">
    <property type="component" value="Unassembled WGS sequence"/>
</dbReference>
<keyword evidence="2" id="KW-1185">Reference proteome</keyword>
<reference evidence="1 2" key="1">
    <citation type="submission" date="2018-05" db="EMBL/GenBank/DDBJ databases">
        <title>Animal gut microbial communities from fecal samples from Wisconsin, USA.</title>
        <authorList>
            <person name="Neumann A."/>
        </authorList>
    </citation>
    <scope>NUCLEOTIDE SEQUENCE [LARGE SCALE GENOMIC DNA]</scope>
    <source>
        <strain evidence="1 2">UWS4</strain>
    </source>
</reference>
<evidence type="ECO:0008006" key="3">
    <source>
        <dbReference type="Google" id="ProtNLM"/>
    </source>
</evidence>
<organism evidence="1 2">
    <name type="scientific">Hallerella porci</name>
    <dbReference type="NCBI Taxonomy" id="1945871"/>
    <lineage>
        <taxon>Bacteria</taxon>
        <taxon>Pseudomonadati</taxon>
        <taxon>Fibrobacterota</taxon>
        <taxon>Fibrobacteria</taxon>
        <taxon>Fibrobacterales</taxon>
        <taxon>Fibrobacteraceae</taxon>
        <taxon>Hallerella</taxon>
    </lineage>
</organism>
<gene>
    <name evidence="1" type="ORF">B0H50_10619</name>
</gene>
<protein>
    <recommendedName>
        <fullName evidence="3">DUF1566 domain-containing protein</fullName>
    </recommendedName>
</protein>
<accession>A0ABX5LPX5</accession>
<name>A0ABX5LPX5_9BACT</name>
<evidence type="ECO:0000313" key="1">
    <source>
        <dbReference type="EMBL" id="PWL03363.1"/>
    </source>
</evidence>
<dbReference type="RefSeq" id="WP_146129091.1">
    <property type="nucleotide sequence ID" value="NZ_JAXEIU010000029.1"/>
</dbReference>
<evidence type="ECO:0000313" key="2">
    <source>
        <dbReference type="Proteomes" id="UP000245523"/>
    </source>
</evidence>
<proteinExistence type="predicted"/>